<organism evidence="6 7">
    <name type="scientific">Tahibacter soli</name>
    <dbReference type="NCBI Taxonomy" id="2983605"/>
    <lineage>
        <taxon>Bacteria</taxon>
        <taxon>Pseudomonadati</taxon>
        <taxon>Pseudomonadota</taxon>
        <taxon>Gammaproteobacteria</taxon>
        <taxon>Lysobacterales</taxon>
        <taxon>Rhodanobacteraceae</taxon>
        <taxon>Tahibacter</taxon>
    </lineage>
</organism>
<gene>
    <name evidence="6" type="ORF">OD750_015020</name>
</gene>
<dbReference type="Pfam" id="PF00535">
    <property type="entry name" value="Glycos_transf_2"/>
    <property type="match status" value="1"/>
</dbReference>
<dbReference type="EMBL" id="JAOVZO020000018">
    <property type="protein sequence ID" value="MDC8013853.1"/>
    <property type="molecule type" value="Genomic_DNA"/>
</dbReference>
<dbReference type="SUPFAM" id="SSF53448">
    <property type="entry name" value="Nucleotide-diphospho-sugar transferases"/>
    <property type="match status" value="1"/>
</dbReference>
<dbReference type="Proteomes" id="UP001139971">
    <property type="component" value="Unassembled WGS sequence"/>
</dbReference>
<name>A0A9X3YN79_9GAMM</name>
<accession>A0A9X3YN79</accession>
<sequence length="866" mass="94042">MTRRASIVMLAWNAWALTRRALDTLLATDLDAADVLVVDNGSTDETPAELAAYADRVRVLRLPENAGFVRGNNAGIAAVDPASDVVLVNNDLEFTQRDWLARLRRCAHGGDAVGIVGCRLVDGEGSLLHAGTRVYADDGAGVQIASGRVERDVGQYAGGDRVVQGVVFAAAYIRREVISAIGALHEDYHTYAEDSDYCLRAHAAGFFTVLCGGVTLVHRQHGSTGADRAWREQLLGAGRTVFLRHWRATLEAGYTQRLVLASAWDFPHDVAEVARPLARALDEAGVDVRYRSLYRRVLPHALAETGDSRDHTLNTLRARPMPAAPRIGLALGDPQLWRELHADHRIGWTAFDRAPDAATVDACNAIDEVWAPTAAQRDRLVAAGVAVPVLVMPWGVDPDYCHPQIVAPKNPHGEFVYLLVASWDDVDRPWLALRAFTRAFTHDEPVRLVAWIDPLGVDLAAATRALALDPHGARISVLPQRRVPEEERALIYRGADALFATAREGPALHAAAAGLPVVAADDAALTIDRLRETWRDRHAARRTALAASARVRRERGWAAVAERVRERLADIERALPMTPRAPVPRRGAGGAIVLGMHRSGTSCVAGLLHLMGCYGGDEAGFLSNPDENARGFFERGDLHAACVEALAARGADWSIPLDRDANAEPDRRLRGTFDTIRAELESRAPWFVKEPRLCLLWPDIGPLVADAAIVHVVRAPGAVAASVAARDGLTAPHALALWEHYNLAALAAGASRPRTIVDYHALLADPVATARRLYDALRDAGLRGLRWPSAPEIVAWVSPRLAHRRLARTPPLLAEHARLWAALADGGALREPVPAPAPDSVALLARLAVEHAEMLRRQHRGKVKKS</sequence>
<dbReference type="EC" id="2.4.-.-" evidence="6"/>
<evidence type="ECO:0000313" key="6">
    <source>
        <dbReference type="EMBL" id="MDC8013853.1"/>
    </source>
</evidence>
<evidence type="ECO:0000256" key="3">
    <source>
        <dbReference type="ARBA" id="ARBA00022679"/>
    </source>
</evidence>
<feature type="signal peptide" evidence="4">
    <location>
        <begin position="1"/>
        <end position="21"/>
    </location>
</feature>
<evidence type="ECO:0000256" key="2">
    <source>
        <dbReference type="ARBA" id="ARBA00022676"/>
    </source>
</evidence>
<dbReference type="InterPro" id="IPR027417">
    <property type="entry name" value="P-loop_NTPase"/>
</dbReference>
<evidence type="ECO:0000256" key="4">
    <source>
        <dbReference type="SAM" id="SignalP"/>
    </source>
</evidence>
<keyword evidence="3 6" id="KW-0808">Transferase</keyword>
<dbReference type="CDD" id="cd04186">
    <property type="entry name" value="GT_2_like_c"/>
    <property type="match status" value="1"/>
</dbReference>
<keyword evidence="7" id="KW-1185">Reference proteome</keyword>
<dbReference type="GO" id="GO:0016757">
    <property type="term" value="F:glycosyltransferase activity"/>
    <property type="evidence" value="ECO:0007669"/>
    <property type="project" value="UniProtKB-KW"/>
</dbReference>
<keyword evidence="4" id="KW-0732">Signal</keyword>
<proteinExistence type="inferred from homology"/>
<reference evidence="6" key="1">
    <citation type="submission" date="2023-02" db="EMBL/GenBank/DDBJ databases">
        <title>Tahibacter soli sp. nov. isolated from soil.</title>
        <authorList>
            <person name="Baek J.H."/>
            <person name="Lee J.K."/>
            <person name="Choi D.G."/>
            <person name="Jeon C.O."/>
        </authorList>
    </citation>
    <scope>NUCLEOTIDE SEQUENCE</scope>
    <source>
        <strain evidence="6">BL</strain>
    </source>
</reference>
<dbReference type="Gene3D" id="3.40.50.300">
    <property type="entry name" value="P-loop containing nucleotide triphosphate hydrolases"/>
    <property type="match status" value="1"/>
</dbReference>
<evidence type="ECO:0000313" key="7">
    <source>
        <dbReference type="Proteomes" id="UP001139971"/>
    </source>
</evidence>
<evidence type="ECO:0000256" key="1">
    <source>
        <dbReference type="ARBA" id="ARBA00006739"/>
    </source>
</evidence>
<dbReference type="InterPro" id="IPR029044">
    <property type="entry name" value="Nucleotide-diphossugar_trans"/>
</dbReference>
<dbReference type="PANTHER" id="PTHR43179">
    <property type="entry name" value="RHAMNOSYLTRANSFERASE WBBL"/>
    <property type="match status" value="1"/>
</dbReference>
<dbReference type="InterPro" id="IPR001173">
    <property type="entry name" value="Glyco_trans_2-like"/>
</dbReference>
<evidence type="ECO:0000259" key="5">
    <source>
        <dbReference type="Pfam" id="PF00535"/>
    </source>
</evidence>
<dbReference type="PANTHER" id="PTHR43179:SF12">
    <property type="entry name" value="GALACTOFURANOSYLTRANSFERASE GLFT2"/>
    <property type="match status" value="1"/>
</dbReference>
<dbReference type="AlphaFoldDB" id="A0A9X3YN79"/>
<protein>
    <submittedName>
        <fullName evidence="6">Glycosyltransferase</fullName>
        <ecNumber evidence="6">2.4.-.-</ecNumber>
    </submittedName>
</protein>
<keyword evidence="2 6" id="KW-0328">Glycosyltransferase</keyword>
<comment type="caution">
    <text evidence="6">The sequence shown here is derived from an EMBL/GenBank/DDBJ whole genome shotgun (WGS) entry which is preliminary data.</text>
</comment>
<dbReference type="Pfam" id="PF13469">
    <property type="entry name" value="Sulfotransfer_3"/>
    <property type="match status" value="1"/>
</dbReference>
<dbReference type="Gene3D" id="3.40.50.2000">
    <property type="entry name" value="Glycogen Phosphorylase B"/>
    <property type="match status" value="1"/>
</dbReference>
<dbReference type="RefSeq" id="WP_263541498.1">
    <property type="nucleotide sequence ID" value="NZ_JAOVZO020000018.1"/>
</dbReference>
<feature type="chain" id="PRO_5040801134" evidence="4">
    <location>
        <begin position="22"/>
        <end position="866"/>
    </location>
</feature>
<dbReference type="Gene3D" id="3.90.550.10">
    <property type="entry name" value="Spore Coat Polysaccharide Biosynthesis Protein SpsA, Chain A"/>
    <property type="match status" value="1"/>
</dbReference>
<feature type="domain" description="Glycosyltransferase 2-like" evidence="5">
    <location>
        <begin position="6"/>
        <end position="126"/>
    </location>
</feature>
<dbReference type="SUPFAM" id="SSF52540">
    <property type="entry name" value="P-loop containing nucleoside triphosphate hydrolases"/>
    <property type="match status" value="1"/>
</dbReference>
<dbReference type="SUPFAM" id="SSF53756">
    <property type="entry name" value="UDP-Glycosyltransferase/glycogen phosphorylase"/>
    <property type="match status" value="1"/>
</dbReference>
<comment type="similarity">
    <text evidence="1">Belongs to the glycosyltransferase 2 family.</text>
</comment>